<dbReference type="EMBL" id="KZ679139">
    <property type="protein sequence ID" value="PTB73248.1"/>
    <property type="molecule type" value="Genomic_DNA"/>
</dbReference>
<organism evidence="3 4">
    <name type="scientific">Trichoderma longibrachiatum ATCC 18648</name>
    <dbReference type="NCBI Taxonomy" id="983965"/>
    <lineage>
        <taxon>Eukaryota</taxon>
        <taxon>Fungi</taxon>
        <taxon>Dikarya</taxon>
        <taxon>Ascomycota</taxon>
        <taxon>Pezizomycotina</taxon>
        <taxon>Sordariomycetes</taxon>
        <taxon>Hypocreomycetidae</taxon>
        <taxon>Hypocreales</taxon>
        <taxon>Hypocreaceae</taxon>
        <taxon>Trichoderma</taxon>
    </lineage>
</organism>
<dbReference type="AlphaFoldDB" id="A0A2T4BVB7"/>
<protein>
    <recommendedName>
        <fullName evidence="2">DUF2293 domain-containing protein</fullName>
    </recommendedName>
</protein>
<reference evidence="3 4" key="1">
    <citation type="submission" date="2016-07" db="EMBL/GenBank/DDBJ databases">
        <title>Multiple horizontal gene transfer events from other fungi enriched the ability of initially mycotrophic Trichoderma (Ascomycota) to feed on dead plant biomass.</title>
        <authorList>
            <consortium name="DOE Joint Genome Institute"/>
            <person name="Aerts A."/>
            <person name="Atanasova L."/>
            <person name="Chenthamara K."/>
            <person name="Zhang J."/>
            <person name="Grujic M."/>
            <person name="Henrissat B."/>
            <person name="Kuo A."/>
            <person name="Salamov A."/>
            <person name="Lipzen A."/>
            <person name="Labutti K."/>
            <person name="Barry K."/>
            <person name="Miao Y."/>
            <person name="Rahimi M.J."/>
            <person name="Shen Q."/>
            <person name="Grigoriev I.V."/>
            <person name="Kubicek C.P."/>
            <person name="Druzhinina I.S."/>
        </authorList>
    </citation>
    <scope>NUCLEOTIDE SEQUENCE [LARGE SCALE GENOMIC DNA]</scope>
    <source>
        <strain evidence="3 4">ATCC 18648</strain>
    </source>
</reference>
<evidence type="ECO:0000313" key="3">
    <source>
        <dbReference type="EMBL" id="PTB73248.1"/>
    </source>
</evidence>
<feature type="region of interest" description="Disordered" evidence="1">
    <location>
        <begin position="603"/>
        <end position="656"/>
    </location>
</feature>
<keyword evidence="4" id="KW-1185">Reference proteome</keyword>
<feature type="region of interest" description="Disordered" evidence="1">
    <location>
        <begin position="720"/>
        <end position="764"/>
    </location>
</feature>
<evidence type="ECO:0000259" key="2">
    <source>
        <dbReference type="Pfam" id="PF10056"/>
    </source>
</evidence>
<dbReference type="Proteomes" id="UP000240760">
    <property type="component" value="Unassembled WGS sequence"/>
</dbReference>
<feature type="region of interest" description="Disordered" evidence="1">
    <location>
        <begin position="793"/>
        <end position="819"/>
    </location>
</feature>
<evidence type="ECO:0000256" key="1">
    <source>
        <dbReference type="SAM" id="MobiDB-lite"/>
    </source>
</evidence>
<feature type="compositionally biased region" description="Basic and acidic residues" evidence="1">
    <location>
        <begin position="330"/>
        <end position="339"/>
    </location>
</feature>
<dbReference type="InterPro" id="IPR018744">
    <property type="entry name" value="DUF2293"/>
</dbReference>
<dbReference type="PANTHER" id="PTHR38113:SF1">
    <property type="entry name" value="DUF2293 DOMAIN-CONTAINING PROTEIN"/>
    <property type="match status" value="1"/>
</dbReference>
<feature type="compositionally biased region" description="Acidic residues" evidence="1">
    <location>
        <begin position="285"/>
        <end position="302"/>
    </location>
</feature>
<dbReference type="PANTHER" id="PTHR38113">
    <property type="match status" value="1"/>
</dbReference>
<feature type="domain" description="DUF2293" evidence="2">
    <location>
        <begin position="174"/>
        <end position="263"/>
    </location>
</feature>
<dbReference type="OrthoDB" id="5288828at2759"/>
<dbReference type="Pfam" id="PF10056">
    <property type="entry name" value="DUF2293"/>
    <property type="match status" value="1"/>
</dbReference>
<feature type="compositionally biased region" description="Basic and acidic residues" evidence="1">
    <location>
        <begin position="720"/>
        <end position="732"/>
    </location>
</feature>
<feature type="region of interest" description="Disordered" evidence="1">
    <location>
        <begin position="1"/>
        <end position="47"/>
    </location>
</feature>
<accession>A0A2T4BVB7</accession>
<evidence type="ECO:0000313" key="4">
    <source>
        <dbReference type="Proteomes" id="UP000240760"/>
    </source>
</evidence>
<feature type="compositionally biased region" description="Pro residues" evidence="1">
    <location>
        <begin position="733"/>
        <end position="748"/>
    </location>
</feature>
<proteinExistence type="predicted"/>
<feature type="region of interest" description="Disordered" evidence="1">
    <location>
        <begin position="280"/>
        <end position="353"/>
    </location>
</feature>
<name>A0A2T4BVB7_TRILO</name>
<feature type="region of interest" description="Disordered" evidence="1">
    <location>
        <begin position="678"/>
        <end position="698"/>
    </location>
</feature>
<sequence>MARTRRALVPGAASGPKERHRRSQRSQYRDPYSPSRDRFVAKPPIPKSKHHSYFELVENKEKKKKLEYQVTTERTPPPGFEFVPIGNPELTAACKELSREKDAMIFIVSNAKCSDGNVLAHQMHRIGHHIRQVIVEEAKASIGDIPHRLGPITDAGPEPIPESQAVYHAQVDAAIRDLFPRVPNTDRQMIIEHSFTRGSTQEPEKKLVGFSQDLTLSRRVQLAVLAHIRHVHTRYDALLKETTWQNARKTVESLCLDILVKWRGDEETGRDQLDEILREVVVISDSEDDDNDEDEDEDEESTDLTSDGDAADHAGLTPMPEYRSVQPLRRPVDQPDRSPPRSPIRDTAPVFSCPPSVVDFRHTDRCQREDRRAQRGFRRYRAWEEAIRRNRGEMPLVERPSPDLAISGAAYQPYRPNRPSYDAHARLYDNAGPMVHPGGAPGASTSLNGHGIQQPLYEVSSSLVPSPYRGLPLDARASHEQVMSVVPFPSSTSSHEAASLASGRFQDMLVRSIEPASPSVQSTYIRTLPPRTQFAVSTYGPPATPSSDFQRAANLVSHPGEGVQPMDLPLATRATASSGRPQAAMDIDALASRESAHAYDLRGHLHPRPTDYGAQPASSPRHPVSGNPRSSSTRLPESRRIVLNAQRPGERSNPILMEDRGGYYERIDPLPERSSRIQLRASHPSRPQAQAEAQGVMRSPTSILSWGERMRQRGERRGVAEIEIDARLDPRSRPPNAPHAPMTYPYPPRDYYGQPRSEPLARESDHRLPPARQVPGEQYAAPPPEGYWVIRQHGDRQAPRPQLEPVYQPVSSRPVGVDERYETRRETRNFGQPAPNVIVID</sequence>
<gene>
    <name evidence="3" type="ORF">M440DRAFT_1441469</name>
</gene>